<evidence type="ECO:0000256" key="9">
    <source>
        <dbReference type="SAM" id="SignalP"/>
    </source>
</evidence>
<dbReference type="InterPro" id="IPR036179">
    <property type="entry name" value="Ig-like_dom_sf"/>
</dbReference>
<dbReference type="InterPro" id="IPR003961">
    <property type="entry name" value="FN3_dom"/>
</dbReference>
<keyword evidence="3 8" id="KW-0472">Membrane</keyword>
<evidence type="ECO:0000256" key="1">
    <source>
        <dbReference type="ARBA" id="ARBA00004479"/>
    </source>
</evidence>
<dbReference type="SUPFAM" id="SSF49265">
    <property type="entry name" value="Fibronectin type III"/>
    <property type="match status" value="1"/>
</dbReference>
<feature type="transmembrane region" description="Helical" evidence="8">
    <location>
        <begin position="693"/>
        <end position="720"/>
    </location>
</feature>
<dbReference type="PANTHER" id="PTHR11640:SF159">
    <property type="entry name" value="V-SET AND IMMUNOGLOBULIN DOMAIN-CONTAINING PROTEIN 10-LIKE 2"/>
    <property type="match status" value="1"/>
</dbReference>
<feature type="compositionally biased region" description="Basic and acidic residues" evidence="7">
    <location>
        <begin position="740"/>
        <end position="750"/>
    </location>
</feature>
<dbReference type="Pfam" id="PF13895">
    <property type="entry name" value="Ig_2"/>
    <property type="match status" value="1"/>
</dbReference>
<dbReference type="InterPro" id="IPR003598">
    <property type="entry name" value="Ig_sub2"/>
</dbReference>
<evidence type="ECO:0000256" key="8">
    <source>
        <dbReference type="SAM" id="Phobius"/>
    </source>
</evidence>
<evidence type="ECO:0000313" key="11">
    <source>
        <dbReference type="Ensembl" id="ENSXETP00000074912"/>
    </source>
</evidence>
<dbReference type="InterPro" id="IPR036116">
    <property type="entry name" value="FN3_sf"/>
</dbReference>
<dbReference type="AlphaFoldDB" id="A0A6I8R329"/>
<name>A0A6I8R329_XENTR</name>
<keyword evidence="4" id="KW-1015">Disulfide bond</keyword>
<keyword evidence="2" id="KW-0677">Repeat</keyword>
<dbReference type="SMART" id="SM00408">
    <property type="entry name" value="IGc2"/>
    <property type="match status" value="3"/>
</dbReference>
<feature type="domain" description="Ig-like" evidence="10">
    <location>
        <begin position="486"/>
        <end position="580"/>
    </location>
</feature>
<keyword evidence="6" id="KW-0393">Immunoglobulin domain</keyword>
<evidence type="ECO:0000256" key="7">
    <source>
        <dbReference type="SAM" id="MobiDB-lite"/>
    </source>
</evidence>
<dbReference type="Pfam" id="PF13927">
    <property type="entry name" value="Ig_3"/>
    <property type="match status" value="1"/>
</dbReference>
<feature type="compositionally biased region" description="Acidic residues" evidence="7">
    <location>
        <begin position="751"/>
        <end position="762"/>
    </location>
</feature>
<dbReference type="GO" id="GO:0016020">
    <property type="term" value="C:membrane"/>
    <property type="evidence" value="ECO:0007669"/>
    <property type="project" value="UniProtKB-SubCell"/>
</dbReference>
<evidence type="ECO:0000256" key="6">
    <source>
        <dbReference type="ARBA" id="ARBA00023319"/>
    </source>
</evidence>
<feature type="region of interest" description="Disordered" evidence="7">
    <location>
        <begin position="740"/>
        <end position="798"/>
    </location>
</feature>
<dbReference type="PROSITE" id="PS50835">
    <property type="entry name" value="IG_LIKE"/>
    <property type="match status" value="4"/>
</dbReference>
<evidence type="ECO:0000256" key="2">
    <source>
        <dbReference type="ARBA" id="ARBA00022737"/>
    </source>
</evidence>
<sequence length="818" mass="90095">MDHGLIRSYHFRTFLALLYFLPTVSYGQLAKEVTANGVVVRSVELKCNEADSPSIFFWNFIKYGTDKPIPIATNYNGVHSNAVLLGDVRLKGSDLVIDNLQMAAEGRFMCQGIIHTGYITTYIDLTVLVPVLTPILQINVSSPREGSPVMLSCDVKNGTGPIEYIWQRTVIQEGTFPVSEGSGRVVVLTAVNRSHTGWYTCTVKNAVNEEVSGRHYLNVIYGPDEPIISIQPYAISENGFAANEQEEVTLNCTASSNPPCQYVWLYNNTQVHDGQMYIIRRISRSQTGMYTCLAKNYHLETHTALTVSLTVYYLPEGSPSCTAKSHNNYKEVALWCSWTGGLPLMALQWLKTTEDDKVIVSYSNATKIIKGEDIINGSIYTCKITHPALKKDTLCSTTVSIPDGGPSCSAVSTKLNEFIMLTCEWLGGLPLIMLDWNNKQIGDSKESSNIYVFKSNTSYNGKLFTCRAWHPMSRETKECNIRLEAPVLNTSENNTSVLEGNDIHLTCCIKPSNLTSEVIWYNNKNIEITSDLQKYGMLKDNGWYNLTIHETVYKVDSGQYRCSAFNAVGNSSMVVTLQVKQYPAPPNVTINRILYSRQRTEVDLEWMTKGIGDLTSFMVQRQTSIRSFPGPKRLAQTASWDTVAKDIEPDVRGHKLAGLDPANVYAFRILALNHKTTGFPSEVKTPADPPFNAYPAVIGAGVAGMIVAAVASLLVFQYIVRNRENNPRLHDLFFRPRGQAEARENIRNPEDAETAADAEEGSDGAGVSAADLPAPTAASDAAVPTAPDNEDVPLSQLSVADLPADAPVNVTITVTATP</sequence>
<comment type="subcellular location">
    <subcellularLocation>
        <location evidence="1">Membrane</location>
        <topology evidence="1">Single-pass type I membrane protein</topology>
    </subcellularLocation>
</comment>
<evidence type="ECO:0000256" key="5">
    <source>
        <dbReference type="ARBA" id="ARBA00023180"/>
    </source>
</evidence>
<keyword evidence="9" id="KW-0732">Signal</keyword>
<dbReference type="PANTHER" id="PTHR11640">
    <property type="entry name" value="NEPHRIN"/>
    <property type="match status" value="1"/>
</dbReference>
<feature type="chain" id="PRO_5030155516" description="Ig-like domain-containing protein" evidence="9">
    <location>
        <begin position="28"/>
        <end position="818"/>
    </location>
</feature>
<keyword evidence="5" id="KW-0325">Glycoprotein</keyword>
<dbReference type="Gene3D" id="2.60.40.10">
    <property type="entry name" value="Immunoglobulins"/>
    <property type="match status" value="4"/>
</dbReference>
<evidence type="ECO:0000256" key="4">
    <source>
        <dbReference type="ARBA" id="ARBA00023157"/>
    </source>
</evidence>
<dbReference type="SUPFAM" id="SSF48726">
    <property type="entry name" value="Immunoglobulin"/>
    <property type="match status" value="6"/>
</dbReference>
<feature type="domain" description="Ig-like" evidence="10">
    <location>
        <begin position="226"/>
        <end position="308"/>
    </location>
</feature>
<dbReference type="SMART" id="SM00409">
    <property type="entry name" value="IG"/>
    <property type="match status" value="4"/>
</dbReference>
<dbReference type="InterPro" id="IPR013098">
    <property type="entry name" value="Ig_I-set"/>
</dbReference>
<protein>
    <recommendedName>
        <fullName evidence="10">Ig-like domain-containing protein</fullName>
    </recommendedName>
</protein>
<dbReference type="CDD" id="cd00096">
    <property type="entry name" value="Ig"/>
    <property type="match status" value="1"/>
</dbReference>
<dbReference type="InParanoid" id="A0A6I8R329"/>
<accession>A0A6I8R329</accession>
<feature type="domain" description="Ig-like" evidence="10">
    <location>
        <begin position="130"/>
        <end position="212"/>
    </location>
</feature>
<keyword evidence="8" id="KW-0812">Transmembrane</keyword>
<organism evidence="11">
    <name type="scientific">Xenopus tropicalis</name>
    <name type="common">Western clawed frog</name>
    <name type="synonym">Silurana tropicalis</name>
    <dbReference type="NCBI Taxonomy" id="8364"/>
    <lineage>
        <taxon>Eukaryota</taxon>
        <taxon>Metazoa</taxon>
        <taxon>Chordata</taxon>
        <taxon>Craniata</taxon>
        <taxon>Vertebrata</taxon>
        <taxon>Euteleostomi</taxon>
        <taxon>Amphibia</taxon>
        <taxon>Batrachia</taxon>
        <taxon>Anura</taxon>
        <taxon>Pipoidea</taxon>
        <taxon>Pipidae</taxon>
        <taxon>Xenopodinae</taxon>
        <taxon>Xenopus</taxon>
        <taxon>Silurana</taxon>
    </lineage>
</organism>
<dbReference type="InterPro" id="IPR007110">
    <property type="entry name" value="Ig-like_dom"/>
</dbReference>
<dbReference type="Pfam" id="PF07679">
    <property type="entry name" value="I-set"/>
    <property type="match status" value="1"/>
</dbReference>
<evidence type="ECO:0000256" key="3">
    <source>
        <dbReference type="ARBA" id="ARBA00023136"/>
    </source>
</evidence>
<dbReference type="CDD" id="cd00063">
    <property type="entry name" value="FN3"/>
    <property type="match status" value="1"/>
</dbReference>
<reference evidence="11" key="1">
    <citation type="journal article" date="2010" name="Science">
        <title>The genome of the Western clawed frog Xenopus tropicalis.</title>
        <authorList>
            <person name="Hellsten U."/>
            <person name="Harland R.M."/>
            <person name="Gilchrist M.J."/>
            <person name="Hendrix D."/>
            <person name="Jurka J."/>
            <person name="Kapitonov V."/>
            <person name="Ovcharenko I."/>
            <person name="Putnam N.H."/>
            <person name="Shu S."/>
            <person name="Taher L."/>
            <person name="Blitz I.L."/>
            <person name="Blumberg B."/>
            <person name="Dichmann D.S."/>
            <person name="Dubchak I."/>
            <person name="Amaya E."/>
            <person name="Detter J.C."/>
            <person name="Fletcher R."/>
            <person name="Gerhard D.S."/>
            <person name="Goodstein D."/>
            <person name="Graves T."/>
            <person name="Grigoriev I.V."/>
            <person name="Grimwood J."/>
            <person name="Kawashima T."/>
            <person name="Lindquist E."/>
            <person name="Lucas S.M."/>
            <person name="Mead P.E."/>
            <person name="Mitros T."/>
            <person name="Ogino H."/>
            <person name="Ohta Y."/>
            <person name="Poliakov A.V."/>
            <person name="Pollet N."/>
            <person name="Robert J."/>
            <person name="Salamov A."/>
            <person name="Sater A.K."/>
            <person name="Schmutz J."/>
            <person name="Terry A."/>
            <person name="Vize P.D."/>
            <person name="Warren W.C."/>
            <person name="Wells D."/>
            <person name="Wills A."/>
            <person name="Wilson R.K."/>
            <person name="Zimmerman L.B."/>
            <person name="Zorn A.M."/>
            <person name="Grainger R."/>
            <person name="Grammer T."/>
            <person name="Khokha M.K."/>
            <person name="Richardson P.M."/>
            <person name="Rokhsar D.S."/>
        </authorList>
    </citation>
    <scope>NUCLEOTIDE SEQUENCE [LARGE SCALE GENOMIC DNA]</scope>
    <source>
        <strain evidence="11">Nigerian</strain>
    </source>
</reference>
<dbReference type="GeneTree" id="ENSGT00940000163088"/>
<keyword evidence="8" id="KW-1133">Transmembrane helix</keyword>
<reference evidence="11" key="2">
    <citation type="submission" date="2020-05" db="UniProtKB">
        <authorList>
            <consortium name="Ensembl"/>
        </authorList>
    </citation>
    <scope>IDENTIFICATION</scope>
</reference>
<evidence type="ECO:0000259" key="10">
    <source>
        <dbReference type="PROSITE" id="PS50835"/>
    </source>
</evidence>
<dbReference type="InterPro" id="IPR013783">
    <property type="entry name" value="Ig-like_fold"/>
</dbReference>
<feature type="signal peptide" evidence="9">
    <location>
        <begin position="1"/>
        <end position="27"/>
    </location>
</feature>
<feature type="domain" description="Ig-like" evidence="10">
    <location>
        <begin position="315"/>
        <end position="400"/>
    </location>
</feature>
<dbReference type="InterPro" id="IPR003599">
    <property type="entry name" value="Ig_sub"/>
</dbReference>
<proteinExistence type="predicted"/>
<dbReference type="Ensembl" id="ENSXETT00000071778">
    <property type="protein sequence ID" value="ENSXETP00000074912"/>
    <property type="gene ID" value="ENSXETG00000038658"/>
</dbReference>
<dbReference type="InterPro" id="IPR051275">
    <property type="entry name" value="Cell_adhesion_signaling"/>
</dbReference>